<dbReference type="InterPro" id="IPR018891">
    <property type="entry name" value="AIPR_C"/>
</dbReference>
<keyword evidence="4" id="KW-1185">Reference proteome</keyword>
<protein>
    <recommendedName>
        <fullName evidence="5">Abortive phage infection protein</fullName>
    </recommendedName>
</protein>
<evidence type="ECO:0008006" key="5">
    <source>
        <dbReference type="Google" id="ProtNLM"/>
    </source>
</evidence>
<proteinExistence type="predicted"/>
<name>A0ABM7SDG0_9HELI</name>
<accession>A0ABM7SDG0</accession>
<evidence type="ECO:0000313" key="3">
    <source>
        <dbReference type="EMBL" id="BCZ17826.1"/>
    </source>
</evidence>
<evidence type="ECO:0000313" key="4">
    <source>
        <dbReference type="Proteomes" id="UP000826775"/>
    </source>
</evidence>
<evidence type="ECO:0000259" key="2">
    <source>
        <dbReference type="Pfam" id="PF22879"/>
    </source>
</evidence>
<dbReference type="RefSeq" id="WP_221279119.1">
    <property type="nucleotide sequence ID" value="NZ_AP024814.1"/>
</dbReference>
<organism evidence="3 4">
    <name type="scientific">Helicobacter gastrocanis</name>
    <dbReference type="NCBI Taxonomy" id="2849641"/>
    <lineage>
        <taxon>Bacteria</taxon>
        <taxon>Pseudomonadati</taxon>
        <taxon>Campylobacterota</taxon>
        <taxon>Epsilonproteobacteria</taxon>
        <taxon>Campylobacterales</taxon>
        <taxon>Helicobacteraceae</taxon>
        <taxon>Helicobacter</taxon>
    </lineage>
</organism>
<feature type="domain" description="Abortive phage infection protein C-terminal" evidence="1">
    <location>
        <begin position="232"/>
        <end position="550"/>
    </location>
</feature>
<dbReference type="Pfam" id="PF10592">
    <property type="entry name" value="AIPR"/>
    <property type="match status" value="1"/>
</dbReference>
<reference evidence="3 4" key="1">
    <citation type="submission" date="2021-07" db="EMBL/GenBank/DDBJ databases">
        <title>Novel Helicobacter sp. Isolated from a dog.</title>
        <authorList>
            <person name="Rimbara E."/>
            <person name="Suzuki M."/>
        </authorList>
    </citation>
    <scope>NUCLEOTIDE SEQUENCE [LARGE SCALE GENOMIC DNA]</scope>
    <source>
        <strain evidence="4">NHP19-003</strain>
    </source>
</reference>
<dbReference type="Pfam" id="PF22879">
    <property type="entry name" value="AIPR_N"/>
    <property type="match status" value="1"/>
</dbReference>
<gene>
    <name evidence="3" type="ORF">NHP190003_11080</name>
</gene>
<dbReference type="Proteomes" id="UP000826775">
    <property type="component" value="Chromosome"/>
</dbReference>
<dbReference type="InterPro" id="IPR055101">
    <property type="entry name" value="AIPR_N"/>
</dbReference>
<evidence type="ECO:0000259" key="1">
    <source>
        <dbReference type="Pfam" id="PF10592"/>
    </source>
</evidence>
<dbReference type="EMBL" id="AP024814">
    <property type="protein sequence ID" value="BCZ17826.1"/>
    <property type="molecule type" value="Genomic_DNA"/>
</dbReference>
<feature type="domain" description="Abortive infection phage resistance protein N-terminal" evidence="2">
    <location>
        <begin position="30"/>
        <end position="179"/>
    </location>
</feature>
<sequence>MFSLEEFHQDFMQRVAVETQSRGMSKHEAFIESIRDELVKDGELSESCELAEYNKKDMEVCGYAFDEERGELSLLVSCFFQSDTLQTLTKAQIDSKFKKLKTFFKETANKLYESMEEGFTHHSMAYNIYTYLSKNMVEKVRLILITDGKATKNLLVIPNETKSSIEIEHCIRDMEYLYRMYKLDDSSNGFEVEVNLPVLVVKTPTEEYNAYLSVVDGTTLAKIYGDYGSRLLEQNIRTFLQFKGNVNKGIRNTIEYEPEMFFAYNNGITATASGVVVENGKIKKISNFQIVNGGQTIASIYATSKNKKNDVSKVYVQMKLSVVANESKQDAFVAKVSECANTQNKVNKSDFFSNSPFHRDFKEYSKNILAPARDGVQIKTYWFYERVRGEYLTEQMYLTSKEKNQFLKKRPKSQLVDKSLLAKSEVAWLQAPYVVSNGAQDSFKKFAKHITETLEKDEFSITGNYFKEAIARIIMFRQTEKIVSQANWYASGYRTPCVAYTLAYLSHYLEQRSSFLNFMKIWEEQKVSAPLQKILAHIAPNVYTHITNPPVGNTNALQWCRTKLCWEHIEKIDFNLEIDEGILTSAEEQKYINKEAKKDKKRTTDMEKWIFVTGFKYWPQVLAYYQREDLAGQLSTQQMDILSKMATGVLNPPSEKQAKILYELYENAMREGLVIKQQVDVPTF</sequence>